<comment type="similarity">
    <text evidence="1">Belongs to the YciI family.</text>
</comment>
<dbReference type="AlphaFoldDB" id="A0A935IPK9"/>
<organism evidence="3 4">
    <name type="scientific">Candidatus Phosphoribacter hodrii</name>
    <dbReference type="NCBI Taxonomy" id="2953743"/>
    <lineage>
        <taxon>Bacteria</taxon>
        <taxon>Bacillati</taxon>
        <taxon>Actinomycetota</taxon>
        <taxon>Actinomycetes</taxon>
        <taxon>Micrococcales</taxon>
        <taxon>Dermatophilaceae</taxon>
        <taxon>Candidatus Phosphoribacter</taxon>
    </lineage>
</organism>
<sequence length="129" mass="14202">MPEYLISFNDEWVAEHTPEQIDGKATASRALIQEMREAGVLLFANGALDRSTVLCSVRAADGEPVFADGPAVERDEYLGGFTVIDVPDDQSARHWAGRLAVVLDWPQEVHRFRGPGEGASHQSGRDRQL</sequence>
<comment type="caution">
    <text evidence="3">The sequence shown here is derived from an EMBL/GenBank/DDBJ whole genome shotgun (WGS) entry which is preliminary data.</text>
</comment>
<dbReference type="InterPro" id="IPR011008">
    <property type="entry name" value="Dimeric_a/b-barrel"/>
</dbReference>
<name>A0A935IPK9_9MICO</name>
<accession>A0A935IPK9</accession>
<evidence type="ECO:0000259" key="2">
    <source>
        <dbReference type="Pfam" id="PF03795"/>
    </source>
</evidence>
<dbReference type="EMBL" id="JADJIB010000005">
    <property type="protein sequence ID" value="MBK7274238.1"/>
    <property type="molecule type" value="Genomic_DNA"/>
</dbReference>
<dbReference type="SUPFAM" id="SSF54909">
    <property type="entry name" value="Dimeric alpha+beta barrel"/>
    <property type="match status" value="1"/>
</dbReference>
<dbReference type="InterPro" id="IPR005545">
    <property type="entry name" value="YCII"/>
</dbReference>
<dbReference type="Proteomes" id="UP000726105">
    <property type="component" value="Unassembled WGS sequence"/>
</dbReference>
<evidence type="ECO:0000313" key="3">
    <source>
        <dbReference type="EMBL" id="MBK7274238.1"/>
    </source>
</evidence>
<gene>
    <name evidence="3" type="ORF">IPI13_14090</name>
</gene>
<feature type="domain" description="YCII-related" evidence="2">
    <location>
        <begin position="20"/>
        <end position="98"/>
    </location>
</feature>
<dbReference type="Gene3D" id="3.30.70.1060">
    <property type="entry name" value="Dimeric alpha+beta barrel"/>
    <property type="match status" value="1"/>
</dbReference>
<evidence type="ECO:0000256" key="1">
    <source>
        <dbReference type="ARBA" id="ARBA00007689"/>
    </source>
</evidence>
<proteinExistence type="inferred from homology"/>
<dbReference type="Pfam" id="PF03795">
    <property type="entry name" value="YCII"/>
    <property type="match status" value="1"/>
</dbReference>
<reference evidence="3 4" key="1">
    <citation type="submission" date="2020-10" db="EMBL/GenBank/DDBJ databases">
        <title>Connecting structure to function with the recovery of over 1000 high-quality activated sludge metagenome-assembled genomes encoding full-length rRNA genes using long-read sequencing.</title>
        <authorList>
            <person name="Singleton C.M."/>
            <person name="Petriglieri F."/>
            <person name="Kristensen J.M."/>
            <person name="Kirkegaard R.H."/>
            <person name="Michaelsen T.Y."/>
            <person name="Andersen M.H."/>
            <person name="Karst S.M."/>
            <person name="Dueholm M.S."/>
            <person name="Nielsen P.H."/>
            <person name="Albertsen M."/>
        </authorList>
    </citation>
    <scope>NUCLEOTIDE SEQUENCE [LARGE SCALE GENOMIC DNA]</scope>
    <source>
        <strain evidence="3">Ega_18-Q3-R5-49_MAXAC.001</strain>
    </source>
</reference>
<protein>
    <recommendedName>
        <fullName evidence="2">YCII-related domain-containing protein</fullName>
    </recommendedName>
</protein>
<evidence type="ECO:0000313" key="4">
    <source>
        <dbReference type="Proteomes" id="UP000726105"/>
    </source>
</evidence>